<evidence type="ECO:0000256" key="7">
    <source>
        <dbReference type="ARBA" id="ARBA00023136"/>
    </source>
</evidence>
<keyword evidence="6 10" id="KW-1133">Transmembrane helix</keyword>
<proteinExistence type="inferred from homology"/>
<comment type="function">
    <text evidence="1 10">Role in flagellar biosynthesis.</text>
</comment>
<comment type="subcellular location">
    <subcellularLocation>
        <location evidence="10">Cell membrane</location>
        <topology evidence="10">Multi-pass membrane protein</topology>
    </subcellularLocation>
    <subcellularLocation>
        <location evidence="10">Bacterial flagellum basal body</location>
    </subcellularLocation>
</comment>
<reference evidence="12" key="1">
    <citation type="journal article" date="2019" name="Int. J. Syst. Evol. Microbiol.">
        <title>The Global Catalogue of Microorganisms (GCM) 10K type strain sequencing project: providing services to taxonomists for standard genome sequencing and annotation.</title>
        <authorList>
            <consortium name="The Broad Institute Genomics Platform"/>
            <consortium name="The Broad Institute Genome Sequencing Center for Infectious Disease"/>
            <person name="Wu L."/>
            <person name="Ma J."/>
        </authorList>
    </citation>
    <scope>NUCLEOTIDE SEQUENCE [LARGE SCALE GENOMIC DNA]</scope>
    <source>
        <strain evidence="12">CG52</strain>
    </source>
</reference>
<protein>
    <recommendedName>
        <fullName evidence="3 9">Flagellar biosynthetic protein FliR</fullName>
    </recommendedName>
</protein>
<evidence type="ECO:0000256" key="6">
    <source>
        <dbReference type="ARBA" id="ARBA00022989"/>
    </source>
</evidence>
<comment type="similarity">
    <text evidence="2 10">Belongs to the FliR/MopE/SpaR family.</text>
</comment>
<evidence type="ECO:0000256" key="4">
    <source>
        <dbReference type="ARBA" id="ARBA00022475"/>
    </source>
</evidence>
<feature type="transmembrane region" description="Helical" evidence="10">
    <location>
        <begin position="185"/>
        <end position="204"/>
    </location>
</feature>
<feature type="transmembrane region" description="Helical" evidence="10">
    <location>
        <begin position="127"/>
        <end position="146"/>
    </location>
</feature>
<evidence type="ECO:0000256" key="9">
    <source>
        <dbReference type="NCBIfam" id="TIGR01400"/>
    </source>
</evidence>
<evidence type="ECO:0000256" key="5">
    <source>
        <dbReference type="ARBA" id="ARBA00022692"/>
    </source>
</evidence>
<accession>A0ABW4M4U1</accession>
<sequence length="250" mass="27185">MITDPQGTMLAFFLVFCRMGGCFMTLPGFSSARLPMNVRLFVSVAISLAVLPILWNTVYPRVSSGTATYIGLIFTEMLIGIMYGMIARLYVLGLQFSGAIIGMSIGFSAPAGHDILEDMSETSVTNFISFCGLMMLFMLDFHHVVFRALVDSYGATPVGAILEPQKMLITLADTLRASTSIMLRLASPFLIFGLLFNVGVGLVNKLAQQIPIYFISTPFLIAGGLFMLYVSIAALARQFADGFGPVFNSF</sequence>
<keyword evidence="12" id="KW-1185">Reference proteome</keyword>
<evidence type="ECO:0000256" key="1">
    <source>
        <dbReference type="ARBA" id="ARBA00002578"/>
    </source>
</evidence>
<feature type="transmembrane region" description="Helical" evidence="10">
    <location>
        <begin position="67"/>
        <end position="84"/>
    </location>
</feature>
<keyword evidence="11" id="KW-0966">Cell projection</keyword>
<keyword evidence="11" id="KW-0969">Cilium</keyword>
<name>A0ABW4M4U1_9HYPH</name>
<feature type="transmembrane region" description="Helical" evidence="10">
    <location>
        <begin position="38"/>
        <end position="55"/>
    </location>
</feature>
<feature type="transmembrane region" description="Helical" evidence="10">
    <location>
        <begin position="89"/>
        <end position="107"/>
    </location>
</feature>
<dbReference type="NCBIfam" id="TIGR01400">
    <property type="entry name" value="fliR"/>
    <property type="match status" value="1"/>
</dbReference>
<evidence type="ECO:0000256" key="2">
    <source>
        <dbReference type="ARBA" id="ARBA00009772"/>
    </source>
</evidence>
<dbReference type="PANTHER" id="PTHR30065:SF1">
    <property type="entry name" value="SURFACE PRESENTATION OF ANTIGENS PROTEIN SPAR"/>
    <property type="match status" value="1"/>
</dbReference>
<dbReference type="PRINTS" id="PR00953">
    <property type="entry name" value="TYPE3IMRPROT"/>
</dbReference>
<keyword evidence="5 10" id="KW-0812">Transmembrane</keyword>
<dbReference type="PANTHER" id="PTHR30065">
    <property type="entry name" value="FLAGELLAR BIOSYNTHETIC PROTEIN FLIR"/>
    <property type="match status" value="1"/>
</dbReference>
<evidence type="ECO:0000256" key="10">
    <source>
        <dbReference type="RuleBase" id="RU362071"/>
    </source>
</evidence>
<dbReference type="Proteomes" id="UP001597322">
    <property type="component" value="Unassembled WGS sequence"/>
</dbReference>
<keyword evidence="4 10" id="KW-1003">Cell membrane</keyword>
<gene>
    <name evidence="11" type="primary">fliR</name>
    <name evidence="11" type="ORF">ACFSE1_11030</name>
</gene>
<evidence type="ECO:0000313" key="12">
    <source>
        <dbReference type="Proteomes" id="UP001597322"/>
    </source>
</evidence>
<comment type="caution">
    <text evidence="11">The sequence shown here is derived from an EMBL/GenBank/DDBJ whole genome shotgun (WGS) entry which is preliminary data.</text>
</comment>
<keyword evidence="11" id="KW-0282">Flagellum</keyword>
<feature type="transmembrane region" description="Helical" evidence="10">
    <location>
        <begin position="6"/>
        <end position="26"/>
    </location>
</feature>
<dbReference type="InterPro" id="IPR002010">
    <property type="entry name" value="T3SS_IM_R"/>
</dbReference>
<dbReference type="RefSeq" id="WP_377400738.1">
    <property type="nucleotide sequence ID" value="NZ_JBHUEQ010000017.1"/>
</dbReference>
<dbReference type="Pfam" id="PF01311">
    <property type="entry name" value="Bac_export_1"/>
    <property type="match status" value="1"/>
</dbReference>
<evidence type="ECO:0000256" key="8">
    <source>
        <dbReference type="ARBA" id="ARBA00023143"/>
    </source>
</evidence>
<dbReference type="EMBL" id="JBHUEQ010000017">
    <property type="protein sequence ID" value="MFD1745994.1"/>
    <property type="molecule type" value="Genomic_DNA"/>
</dbReference>
<feature type="transmembrane region" description="Helical" evidence="10">
    <location>
        <begin position="210"/>
        <end position="230"/>
    </location>
</feature>
<evidence type="ECO:0000256" key="3">
    <source>
        <dbReference type="ARBA" id="ARBA00021717"/>
    </source>
</evidence>
<keyword evidence="8 10" id="KW-0975">Bacterial flagellum</keyword>
<keyword evidence="7 10" id="KW-0472">Membrane</keyword>
<organism evidence="11 12">
    <name type="scientific">Rhizobium helianthi</name>
    <dbReference type="NCBI Taxonomy" id="1132695"/>
    <lineage>
        <taxon>Bacteria</taxon>
        <taxon>Pseudomonadati</taxon>
        <taxon>Pseudomonadota</taxon>
        <taxon>Alphaproteobacteria</taxon>
        <taxon>Hyphomicrobiales</taxon>
        <taxon>Rhizobiaceae</taxon>
        <taxon>Rhizobium/Agrobacterium group</taxon>
        <taxon>Rhizobium</taxon>
    </lineage>
</organism>
<dbReference type="InterPro" id="IPR006303">
    <property type="entry name" value="FliR"/>
</dbReference>
<evidence type="ECO:0000313" key="11">
    <source>
        <dbReference type="EMBL" id="MFD1745994.1"/>
    </source>
</evidence>